<name>A0A510VSI5_9LACO</name>
<comment type="caution">
    <text evidence="1">The sequence shown here is derived from an EMBL/GenBank/DDBJ whole genome shotgun (WGS) entry which is preliminary data.</text>
</comment>
<evidence type="ECO:0000313" key="2">
    <source>
        <dbReference type="Proteomes" id="UP000321429"/>
    </source>
</evidence>
<dbReference type="Proteomes" id="UP000321429">
    <property type="component" value="Unassembled WGS sequence"/>
</dbReference>
<sequence length="121" mass="13603">MKIMKTHRLWWYLVRGTFHSGAVKGAGWLLTNPSARATEYYMTQLKLTKHDVEKLTHIPALVIPDVNDGTIVNVNGAYLNQDEWNYLAETLAAVALQHGIKPYDDTQYVAGSTKSSDIAHF</sequence>
<organism evidence="1 2">
    <name type="scientific">Furfurilactobacillus siliginis</name>
    <dbReference type="NCBI Taxonomy" id="348151"/>
    <lineage>
        <taxon>Bacteria</taxon>
        <taxon>Bacillati</taxon>
        <taxon>Bacillota</taxon>
        <taxon>Bacilli</taxon>
        <taxon>Lactobacillales</taxon>
        <taxon>Lactobacillaceae</taxon>
        <taxon>Furfurilactobacillus</taxon>
    </lineage>
</organism>
<dbReference type="EMBL" id="BJUD01000027">
    <property type="protein sequence ID" value="GEK29011.1"/>
    <property type="molecule type" value="Genomic_DNA"/>
</dbReference>
<dbReference type="AlphaFoldDB" id="A0A510VSI5"/>
<proteinExistence type="predicted"/>
<evidence type="ECO:0000313" key="1">
    <source>
        <dbReference type="EMBL" id="GEK29011.1"/>
    </source>
</evidence>
<reference evidence="1 2" key="1">
    <citation type="submission" date="2019-07" db="EMBL/GenBank/DDBJ databases">
        <title>Whole genome shotgun sequence of Lactobacillus siliginis NBRC 101315.</title>
        <authorList>
            <person name="Hosoyama A."/>
            <person name="Uohara A."/>
            <person name="Ohji S."/>
            <person name="Ichikawa N."/>
        </authorList>
    </citation>
    <scope>NUCLEOTIDE SEQUENCE [LARGE SCALE GENOMIC DNA]</scope>
    <source>
        <strain evidence="1 2">NBRC 101315</strain>
    </source>
</reference>
<gene>
    <name evidence="1" type="ORF">LSI01_13220</name>
</gene>
<protein>
    <submittedName>
        <fullName evidence="1">Uncharacterized protein</fullName>
    </submittedName>
</protein>
<accession>A0A510VSI5</accession>
<dbReference type="RefSeq" id="WP_186808485.1">
    <property type="nucleotide sequence ID" value="NZ_BJUD01000027.1"/>
</dbReference>